<dbReference type="Proteomes" id="UP000199437">
    <property type="component" value="Unassembled WGS sequence"/>
</dbReference>
<keyword evidence="2" id="KW-1185">Reference proteome</keyword>
<dbReference type="RefSeq" id="WP_090257207.1">
    <property type="nucleotide sequence ID" value="NZ_FOIR01000001.1"/>
</dbReference>
<dbReference type="STRING" id="1267423.SAMN05216290_0864"/>
<dbReference type="EMBL" id="FOIR01000001">
    <property type="protein sequence ID" value="SEV94938.1"/>
    <property type="molecule type" value="Genomic_DNA"/>
</dbReference>
<name>A0A1I0N3J3_9BACT</name>
<accession>A0A1I0N3J3</accession>
<evidence type="ECO:0000313" key="2">
    <source>
        <dbReference type="Proteomes" id="UP000199437"/>
    </source>
</evidence>
<sequence>MQKKSLYQSLLILILIAYSCSKKPVSDFNISEQSTFALTGNKVYLPKLIMPYKIERKDSFLIVIESSRLPENKPLIHIINKKDLSYHSGKGVMGIGPNEITDAHLFDPGFSDSTFWVNSTISKRMAEFSLYDSSKLSISEFKQPQNMYSAINMQLITDSSYLCVMAADPNKLVAFNRNGERLGGYGKWETLESRSIESDGSQINNYIISEVNSGWFKRSSFGNLYVKAGIHRDRLEIFDFETKRFITLDGPRMQLPDFDIVGSGVNTAVIIADNHAYGHRDIAFSEDFIYDLYGGYSEQDYLSEGILAKTIYVIEKRGSVRYKLDLDISIRCLTVDQALGKIYGITTDEDPGIAVFDMPQELLDLLAE</sequence>
<proteinExistence type="predicted"/>
<organism evidence="1 2">
    <name type="scientific">Roseivirga pacifica</name>
    <dbReference type="NCBI Taxonomy" id="1267423"/>
    <lineage>
        <taxon>Bacteria</taxon>
        <taxon>Pseudomonadati</taxon>
        <taxon>Bacteroidota</taxon>
        <taxon>Cytophagia</taxon>
        <taxon>Cytophagales</taxon>
        <taxon>Roseivirgaceae</taxon>
        <taxon>Roseivirga</taxon>
    </lineage>
</organism>
<protein>
    <submittedName>
        <fullName evidence="1">TolB-like 6-blade propeller-like</fullName>
    </submittedName>
</protein>
<dbReference type="GeneID" id="99985603"/>
<reference evidence="2" key="1">
    <citation type="submission" date="2016-10" db="EMBL/GenBank/DDBJ databases">
        <authorList>
            <person name="Varghese N."/>
            <person name="Submissions S."/>
        </authorList>
    </citation>
    <scope>NUCLEOTIDE SEQUENCE [LARGE SCALE GENOMIC DNA]</scope>
    <source>
        <strain evidence="2">CGMCC 1.12402</strain>
    </source>
</reference>
<dbReference type="OrthoDB" id="1100397at2"/>
<evidence type="ECO:0000313" key="1">
    <source>
        <dbReference type="EMBL" id="SEV94938.1"/>
    </source>
</evidence>
<dbReference type="Pfam" id="PF15869">
    <property type="entry name" value="TolB_like"/>
    <property type="match status" value="1"/>
</dbReference>
<dbReference type="PROSITE" id="PS51257">
    <property type="entry name" value="PROKAR_LIPOPROTEIN"/>
    <property type="match status" value="1"/>
</dbReference>
<dbReference type="AlphaFoldDB" id="A0A1I0N3J3"/>
<gene>
    <name evidence="1" type="ORF">SAMN05216290_0864</name>
</gene>